<dbReference type="EMBL" id="CACRXK020003362">
    <property type="protein sequence ID" value="CAB3998460.1"/>
    <property type="molecule type" value="Genomic_DNA"/>
</dbReference>
<sequence>MSDKNKKSENSQREFSIYHLPPNILLTIFHYLDLKSLCRSSRVCRLWHNYANDTSLWKIVDLRPYQISLRTMKKIVHRRVSECTKELHIKGLVSATKKLENLSSPLLEEIKKKAVNLESLWLHNCYLLKNVSIESFPGCITELSLAESLVPLGWFEALKQKNLFPSLVHLHLTSCTRISSEDISSICQLKTLKTLILRGCYRIRDNDVRAIVTNLKNLIKLDLCDCKKIMDVSLHHIARHLKDIQSLSLSNCYHITPLGMAALHDGCLNKLVFLNIQACSHETQRKALELFAGNPGMTLQTCDTELDSGNDSE</sequence>
<dbReference type="AlphaFoldDB" id="A0A6S7HTA8"/>
<reference evidence="2" key="1">
    <citation type="submission" date="2020-04" db="EMBL/GenBank/DDBJ databases">
        <authorList>
            <person name="Alioto T."/>
            <person name="Alioto T."/>
            <person name="Gomez Garrido J."/>
        </authorList>
    </citation>
    <scope>NUCLEOTIDE SEQUENCE</scope>
    <source>
        <strain evidence="2">A484AB</strain>
    </source>
</reference>
<comment type="caution">
    <text evidence="2">The sequence shown here is derived from an EMBL/GenBank/DDBJ whole genome shotgun (WGS) entry which is preliminary data.</text>
</comment>
<dbReference type="Pfam" id="PF12937">
    <property type="entry name" value="F-box-like"/>
    <property type="match status" value="1"/>
</dbReference>
<evidence type="ECO:0000313" key="3">
    <source>
        <dbReference type="Proteomes" id="UP001152795"/>
    </source>
</evidence>
<dbReference type="GO" id="GO:0019005">
    <property type="term" value="C:SCF ubiquitin ligase complex"/>
    <property type="evidence" value="ECO:0007669"/>
    <property type="project" value="TreeGrafter"/>
</dbReference>
<dbReference type="SMART" id="SM00367">
    <property type="entry name" value="LRR_CC"/>
    <property type="match status" value="4"/>
</dbReference>
<dbReference type="Gene3D" id="3.80.10.10">
    <property type="entry name" value="Ribonuclease Inhibitor"/>
    <property type="match status" value="1"/>
</dbReference>
<dbReference type="PANTHER" id="PTHR13318">
    <property type="entry name" value="PARTNER OF PAIRED, ISOFORM B-RELATED"/>
    <property type="match status" value="1"/>
</dbReference>
<gene>
    <name evidence="2" type="ORF">PACLA_8A083673</name>
</gene>
<keyword evidence="1" id="KW-0833">Ubl conjugation pathway</keyword>
<dbReference type="SUPFAM" id="SSF52047">
    <property type="entry name" value="RNI-like"/>
    <property type="match status" value="1"/>
</dbReference>
<dbReference type="InterPro" id="IPR036047">
    <property type="entry name" value="F-box-like_dom_sf"/>
</dbReference>
<dbReference type="InterPro" id="IPR032675">
    <property type="entry name" value="LRR_dom_sf"/>
</dbReference>
<dbReference type="OrthoDB" id="3219396at2759"/>
<keyword evidence="3" id="KW-1185">Reference proteome</keyword>
<proteinExistence type="predicted"/>
<dbReference type="GO" id="GO:0031146">
    <property type="term" value="P:SCF-dependent proteasomal ubiquitin-dependent protein catabolic process"/>
    <property type="evidence" value="ECO:0007669"/>
    <property type="project" value="TreeGrafter"/>
</dbReference>
<dbReference type="Proteomes" id="UP001152795">
    <property type="component" value="Unassembled WGS sequence"/>
</dbReference>
<dbReference type="InterPro" id="IPR006553">
    <property type="entry name" value="Leu-rich_rpt_Cys-con_subtyp"/>
</dbReference>
<evidence type="ECO:0000313" key="2">
    <source>
        <dbReference type="EMBL" id="CAB3998460.1"/>
    </source>
</evidence>
<accession>A0A6S7HTA8</accession>
<dbReference type="SUPFAM" id="SSF81383">
    <property type="entry name" value="F-box domain"/>
    <property type="match status" value="1"/>
</dbReference>
<evidence type="ECO:0000256" key="1">
    <source>
        <dbReference type="ARBA" id="ARBA00022786"/>
    </source>
</evidence>
<dbReference type="PROSITE" id="PS50181">
    <property type="entry name" value="FBOX"/>
    <property type="match status" value="1"/>
</dbReference>
<dbReference type="SMART" id="SM00256">
    <property type="entry name" value="FBOX"/>
    <property type="match status" value="1"/>
</dbReference>
<dbReference type="Pfam" id="PF25372">
    <property type="entry name" value="DUF7885"/>
    <property type="match status" value="1"/>
</dbReference>
<organism evidence="2 3">
    <name type="scientific">Paramuricea clavata</name>
    <name type="common">Red gorgonian</name>
    <name type="synonym">Violescent sea-whip</name>
    <dbReference type="NCBI Taxonomy" id="317549"/>
    <lineage>
        <taxon>Eukaryota</taxon>
        <taxon>Metazoa</taxon>
        <taxon>Cnidaria</taxon>
        <taxon>Anthozoa</taxon>
        <taxon>Octocorallia</taxon>
        <taxon>Malacalcyonacea</taxon>
        <taxon>Plexauridae</taxon>
        <taxon>Paramuricea</taxon>
    </lineage>
</organism>
<name>A0A6S7HTA8_PARCT</name>
<dbReference type="InterPro" id="IPR057207">
    <property type="entry name" value="FBXL15_LRR"/>
</dbReference>
<protein>
    <submittedName>
        <fullName evidence="2">F-box LRR-repeat 12-like</fullName>
    </submittedName>
</protein>
<dbReference type="InterPro" id="IPR001810">
    <property type="entry name" value="F-box_dom"/>
</dbReference>